<dbReference type="InterPro" id="IPR045524">
    <property type="entry name" value="DUF6473"/>
</dbReference>
<gene>
    <name evidence="2" type="ORF">DRV85_08585</name>
</gene>
<name>A0A365U9Q7_9RHOB</name>
<feature type="domain" description="DUF6473" evidence="1">
    <location>
        <begin position="1"/>
        <end position="272"/>
    </location>
</feature>
<sequence length="277" mass="30091">MSYDAPGPGGLDYAPCRYGRSRMLFRGPARPLSGDYVACLGGTETYGKYVARPWPARLEAAAGLPCVNFGGVNAGLDSFLGEPQVLEAASRARLTIVQAMGAQNLSNRYYRVHPRRNDRFLGPTPLMRHLFPATDFTEFHFTRHMTGALARRAPEHFGRLRSGLRETWVARMEALLDRVEAPVVLLWFAAAPPPERAGSPQSPEPLFVDRGMIEALRPRLAAVVEAVPGPAARGEGTCGMVFPPLEAPAAAQLPGPQAHQEVADALLPVLRAHLPQQ</sequence>
<evidence type="ECO:0000313" key="3">
    <source>
        <dbReference type="Proteomes" id="UP000253370"/>
    </source>
</evidence>
<proteinExistence type="predicted"/>
<evidence type="ECO:0000313" key="2">
    <source>
        <dbReference type="EMBL" id="RBI85772.1"/>
    </source>
</evidence>
<reference evidence="2 3" key="1">
    <citation type="submission" date="2018-07" db="EMBL/GenBank/DDBJ databases">
        <title>Rhodosalinus sp. strain E84T genomic sequence and assembly.</title>
        <authorList>
            <person name="Liu Z.-W."/>
            <person name="Lu D.-C."/>
        </authorList>
    </citation>
    <scope>NUCLEOTIDE SEQUENCE [LARGE SCALE GENOMIC DNA]</scope>
    <source>
        <strain evidence="2 3">E84</strain>
    </source>
</reference>
<dbReference type="AlphaFoldDB" id="A0A365U9Q7"/>
<protein>
    <recommendedName>
        <fullName evidence="1">DUF6473 domain-containing protein</fullName>
    </recommendedName>
</protein>
<evidence type="ECO:0000259" key="1">
    <source>
        <dbReference type="Pfam" id="PF20078"/>
    </source>
</evidence>
<dbReference type="Proteomes" id="UP000253370">
    <property type="component" value="Unassembled WGS sequence"/>
</dbReference>
<keyword evidence="3" id="KW-1185">Reference proteome</keyword>
<accession>A0A365U9Q7</accession>
<dbReference type="EMBL" id="QNTQ01000006">
    <property type="protein sequence ID" value="RBI85772.1"/>
    <property type="molecule type" value="Genomic_DNA"/>
</dbReference>
<comment type="caution">
    <text evidence="2">The sequence shown here is derived from an EMBL/GenBank/DDBJ whole genome shotgun (WGS) entry which is preliminary data.</text>
</comment>
<dbReference type="OrthoDB" id="7838347at2"/>
<dbReference type="Pfam" id="PF20078">
    <property type="entry name" value="DUF6473"/>
    <property type="match status" value="1"/>
</dbReference>
<dbReference type="RefSeq" id="WP_113289030.1">
    <property type="nucleotide sequence ID" value="NZ_QNTQ01000006.1"/>
</dbReference>
<organism evidence="2 3">
    <name type="scientific">Rhodosalinus halophilus</name>
    <dbReference type="NCBI Taxonomy" id="2259333"/>
    <lineage>
        <taxon>Bacteria</taxon>
        <taxon>Pseudomonadati</taxon>
        <taxon>Pseudomonadota</taxon>
        <taxon>Alphaproteobacteria</taxon>
        <taxon>Rhodobacterales</taxon>
        <taxon>Paracoccaceae</taxon>
        <taxon>Rhodosalinus</taxon>
    </lineage>
</organism>